<dbReference type="PANTHER" id="PTHR28523">
    <property type="entry name" value="CYTOCHROME C OXIDASE ASSEMBLY FACTOR 1"/>
    <property type="match status" value="1"/>
</dbReference>
<dbReference type="EMBL" id="SGPJ01000019">
    <property type="protein sequence ID" value="THH01644.1"/>
    <property type="molecule type" value="Genomic_DNA"/>
</dbReference>
<dbReference type="InterPro" id="IPR042432">
    <property type="entry name" value="Coa1_fungi"/>
</dbReference>
<keyword evidence="1" id="KW-0472">Membrane</keyword>
<accession>A0A4S4KSS1</accession>
<evidence type="ECO:0008006" key="4">
    <source>
        <dbReference type="Google" id="ProtNLM"/>
    </source>
</evidence>
<keyword evidence="3" id="KW-1185">Reference proteome</keyword>
<feature type="transmembrane region" description="Helical" evidence="1">
    <location>
        <begin position="58"/>
        <end position="79"/>
    </location>
</feature>
<name>A0A4S4KSS1_9APHY</name>
<dbReference type="InterPro" id="IPR014807">
    <property type="entry name" value="Coa1"/>
</dbReference>
<reference evidence="2 3" key="1">
    <citation type="submission" date="2019-02" db="EMBL/GenBank/DDBJ databases">
        <title>Genome sequencing of the rare red list fungi Phlebia centrifuga.</title>
        <authorList>
            <person name="Buettner E."/>
            <person name="Kellner H."/>
        </authorList>
    </citation>
    <scope>NUCLEOTIDE SEQUENCE [LARGE SCALE GENOMIC DNA]</scope>
    <source>
        <strain evidence="2 3">DSM 108282</strain>
    </source>
</reference>
<comment type="caution">
    <text evidence="2">The sequence shown here is derived from an EMBL/GenBank/DDBJ whole genome shotgun (WGS) entry which is preliminary data.</text>
</comment>
<organism evidence="2 3">
    <name type="scientific">Hermanssonia centrifuga</name>
    <dbReference type="NCBI Taxonomy" id="98765"/>
    <lineage>
        <taxon>Eukaryota</taxon>
        <taxon>Fungi</taxon>
        <taxon>Dikarya</taxon>
        <taxon>Basidiomycota</taxon>
        <taxon>Agaricomycotina</taxon>
        <taxon>Agaricomycetes</taxon>
        <taxon>Polyporales</taxon>
        <taxon>Meruliaceae</taxon>
        <taxon>Hermanssonia</taxon>
    </lineage>
</organism>
<protein>
    <recommendedName>
        <fullName evidence="4">DUF1783-domain-containing protein</fullName>
    </recommendedName>
</protein>
<sequence length="188" mass="21316">MSLRLASLRTRLLSTRSYATTTEQQKQDPQVVTFSAPAKPRPYYARPGRDLPPLQRKWPTLLAIMLLGTSSWAAFYFFAANQERFSSSVMRQVMATIRDNPELQHALGDAIRPEPVWWLNGDPLVKGGIHLLQGHVDLSFRVKGHKGSGTLYFTSIRKQKGQHFQPLRFRVICDDGNVIDIPLRSMPA</sequence>
<keyword evidence="1" id="KW-1133">Transmembrane helix</keyword>
<gene>
    <name evidence="2" type="ORF">EW026_g1081</name>
</gene>
<dbReference type="GO" id="GO:0033617">
    <property type="term" value="P:mitochondrial respiratory chain complex IV assembly"/>
    <property type="evidence" value="ECO:0007669"/>
    <property type="project" value="InterPro"/>
</dbReference>
<proteinExistence type="predicted"/>
<evidence type="ECO:0000313" key="3">
    <source>
        <dbReference type="Proteomes" id="UP000309038"/>
    </source>
</evidence>
<evidence type="ECO:0000256" key="1">
    <source>
        <dbReference type="SAM" id="Phobius"/>
    </source>
</evidence>
<keyword evidence="1" id="KW-0812">Transmembrane</keyword>
<dbReference type="PANTHER" id="PTHR28523:SF1">
    <property type="entry name" value="CYTOCHROME C OXIDASE ASSEMBLY FACTOR 1"/>
    <property type="match status" value="1"/>
</dbReference>
<dbReference type="AlphaFoldDB" id="A0A4S4KSS1"/>
<evidence type="ECO:0000313" key="2">
    <source>
        <dbReference type="EMBL" id="THH01644.1"/>
    </source>
</evidence>
<dbReference type="Proteomes" id="UP000309038">
    <property type="component" value="Unassembled WGS sequence"/>
</dbReference>
<dbReference type="GO" id="GO:0005743">
    <property type="term" value="C:mitochondrial inner membrane"/>
    <property type="evidence" value="ECO:0007669"/>
    <property type="project" value="TreeGrafter"/>
</dbReference>
<dbReference type="Pfam" id="PF08695">
    <property type="entry name" value="Coa1"/>
    <property type="match status" value="1"/>
</dbReference>